<dbReference type="Proteomes" id="UP001180020">
    <property type="component" value="Unassembled WGS sequence"/>
</dbReference>
<keyword evidence="3" id="KW-1185">Reference proteome</keyword>
<feature type="region of interest" description="Disordered" evidence="1">
    <location>
        <begin position="1"/>
        <end position="47"/>
    </location>
</feature>
<organism evidence="2 3">
    <name type="scientific">Acorus calamus</name>
    <name type="common">Sweet flag</name>
    <dbReference type="NCBI Taxonomy" id="4465"/>
    <lineage>
        <taxon>Eukaryota</taxon>
        <taxon>Viridiplantae</taxon>
        <taxon>Streptophyta</taxon>
        <taxon>Embryophyta</taxon>
        <taxon>Tracheophyta</taxon>
        <taxon>Spermatophyta</taxon>
        <taxon>Magnoliopsida</taxon>
        <taxon>Liliopsida</taxon>
        <taxon>Acoraceae</taxon>
        <taxon>Acorus</taxon>
    </lineage>
</organism>
<reference evidence="2" key="2">
    <citation type="submission" date="2023-06" db="EMBL/GenBank/DDBJ databases">
        <authorList>
            <person name="Ma L."/>
            <person name="Liu K.-W."/>
            <person name="Li Z."/>
            <person name="Hsiao Y.-Y."/>
            <person name="Qi Y."/>
            <person name="Fu T."/>
            <person name="Tang G."/>
            <person name="Zhang D."/>
            <person name="Sun W.-H."/>
            <person name="Liu D.-K."/>
            <person name="Li Y."/>
            <person name="Chen G.-Z."/>
            <person name="Liu X.-D."/>
            <person name="Liao X.-Y."/>
            <person name="Jiang Y.-T."/>
            <person name="Yu X."/>
            <person name="Hao Y."/>
            <person name="Huang J."/>
            <person name="Zhao X.-W."/>
            <person name="Ke S."/>
            <person name="Chen Y.-Y."/>
            <person name="Wu W.-L."/>
            <person name="Hsu J.-L."/>
            <person name="Lin Y.-F."/>
            <person name="Huang M.-D."/>
            <person name="Li C.-Y."/>
            <person name="Huang L."/>
            <person name="Wang Z.-W."/>
            <person name="Zhao X."/>
            <person name="Zhong W.-Y."/>
            <person name="Peng D.-H."/>
            <person name="Ahmad S."/>
            <person name="Lan S."/>
            <person name="Zhang J.-S."/>
            <person name="Tsai W.-C."/>
            <person name="Van De Peer Y."/>
            <person name="Liu Z.-J."/>
        </authorList>
    </citation>
    <scope>NUCLEOTIDE SEQUENCE</scope>
    <source>
        <strain evidence="2">CP</strain>
        <tissue evidence="2">Leaves</tissue>
    </source>
</reference>
<proteinExistence type="predicted"/>
<dbReference type="AlphaFoldDB" id="A0AAV9D2D0"/>
<gene>
    <name evidence="2" type="ORF">QJS10_CPA16g01433</name>
</gene>
<comment type="caution">
    <text evidence="2">The sequence shown here is derived from an EMBL/GenBank/DDBJ whole genome shotgun (WGS) entry which is preliminary data.</text>
</comment>
<sequence length="99" mass="10342">MSGLGGLGLEGIVGRPPAGESAELPAVGEGNKGVMSGERRGGADDEMGMNWYGEGAAEMVAAGREEEGVVVRRKNNVIERMWRCGFIVVVAIDGGRFGF</sequence>
<feature type="compositionally biased region" description="Gly residues" evidence="1">
    <location>
        <begin position="1"/>
        <end position="11"/>
    </location>
</feature>
<evidence type="ECO:0000313" key="3">
    <source>
        <dbReference type="Proteomes" id="UP001180020"/>
    </source>
</evidence>
<accession>A0AAV9D2D0</accession>
<protein>
    <submittedName>
        <fullName evidence="2">Uncharacterized protein</fullName>
    </submittedName>
</protein>
<name>A0AAV9D2D0_ACOCL</name>
<evidence type="ECO:0000256" key="1">
    <source>
        <dbReference type="SAM" id="MobiDB-lite"/>
    </source>
</evidence>
<evidence type="ECO:0000313" key="2">
    <source>
        <dbReference type="EMBL" id="KAK1294367.1"/>
    </source>
</evidence>
<dbReference type="EMBL" id="JAUJYO010000016">
    <property type="protein sequence ID" value="KAK1294367.1"/>
    <property type="molecule type" value="Genomic_DNA"/>
</dbReference>
<reference evidence="2" key="1">
    <citation type="journal article" date="2023" name="Nat. Commun.">
        <title>Diploid and tetraploid genomes of Acorus and the evolution of monocots.</title>
        <authorList>
            <person name="Ma L."/>
            <person name="Liu K.W."/>
            <person name="Li Z."/>
            <person name="Hsiao Y.Y."/>
            <person name="Qi Y."/>
            <person name="Fu T."/>
            <person name="Tang G.D."/>
            <person name="Zhang D."/>
            <person name="Sun W.H."/>
            <person name="Liu D.K."/>
            <person name="Li Y."/>
            <person name="Chen G.Z."/>
            <person name="Liu X.D."/>
            <person name="Liao X.Y."/>
            <person name="Jiang Y.T."/>
            <person name="Yu X."/>
            <person name="Hao Y."/>
            <person name="Huang J."/>
            <person name="Zhao X.W."/>
            <person name="Ke S."/>
            <person name="Chen Y.Y."/>
            <person name="Wu W.L."/>
            <person name="Hsu J.L."/>
            <person name="Lin Y.F."/>
            <person name="Huang M.D."/>
            <person name="Li C.Y."/>
            <person name="Huang L."/>
            <person name="Wang Z.W."/>
            <person name="Zhao X."/>
            <person name="Zhong W.Y."/>
            <person name="Peng D.H."/>
            <person name="Ahmad S."/>
            <person name="Lan S."/>
            <person name="Zhang J.S."/>
            <person name="Tsai W.C."/>
            <person name="Van de Peer Y."/>
            <person name="Liu Z.J."/>
        </authorList>
    </citation>
    <scope>NUCLEOTIDE SEQUENCE</scope>
    <source>
        <strain evidence="2">CP</strain>
    </source>
</reference>